<feature type="region of interest" description="Disordered" evidence="1">
    <location>
        <begin position="666"/>
        <end position="687"/>
    </location>
</feature>
<gene>
    <name evidence="3" type="ORF">GSLYS_00012516001</name>
</gene>
<evidence type="ECO:0000259" key="2">
    <source>
        <dbReference type="PROSITE" id="PS50304"/>
    </source>
</evidence>
<dbReference type="PANTHER" id="PTHR22948">
    <property type="entry name" value="TUDOR DOMAIN CONTAINING PROTEIN"/>
    <property type="match status" value="1"/>
</dbReference>
<dbReference type="EMBL" id="CAXITT010000309">
    <property type="protein sequence ID" value="CAL1538695.1"/>
    <property type="molecule type" value="Genomic_DNA"/>
</dbReference>
<comment type="caution">
    <text evidence="3">The sequence shown here is derived from an EMBL/GenBank/DDBJ whole genome shotgun (WGS) entry which is preliminary data.</text>
</comment>
<dbReference type="Pfam" id="PF00567">
    <property type="entry name" value="TUDOR"/>
    <property type="match status" value="1"/>
</dbReference>
<accession>A0AAV2I223</accession>
<dbReference type="InterPro" id="IPR002999">
    <property type="entry name" value="Tudor"/>
</dbReference>
<dbReference type="InterPro" id="IPR050621">
    <property type="entry name" value="Tudor_domain_containing"/>
</dbReference>
<sequence length="861" mass="95662">MTGIELDITRYTSDGIKAFLYSMTDILLLTVNPLVPLKSRLTEQTVVCPKLAGHPRRFDKLLTQYQPIFPPIENQKKEEVLRLPNDAVSPGCFYKAQPLPPAGNGKYIGLYVSNVLSPSVFWIQLRGTDTTLALEDVMDDLERVYTSKTLSKDYLMPLSLAKKGTPCAVIFPEDGFWHRGIITGQQNKLFEVYYVDYGNTCIVSIDQLRLLRTKFLKLPAQAVRARLSNIQPVGGVWKSNSKDKLLDMSREVALVALVTNVKDGVLSLCLTDTNDKDRDVHINDVLVQEGYAYFQPDKEVPQLDMHTQAPSMDLLYGDDEPPVSQEEQPKPTNYRYIRQAQITDDCVMHLINLDGSLYLLSFEISSLFFDDDIISSMLKHDNFDVPKVVISKVKHPDLFNELLMYGVQKVTEDTNLLSLFSLSVMPLIIEFYGRNIDFTEVKETILEILDWFNPDDPYWKGENDTQDETDTSSSLGDSLELPKLEDLQLVLNTLNIKRKRILSKMASEVHCTPEDVNELTEVELHLKRVEKLISKLESRTSSISSDVSTTAEGFRDPETLNLAEESDAKLESKSTQKVAPIVQENLTSLPTPVPTVAAPDLTAFLLQQRQLMMNSLIMMESLGLTVDPSIVQASVSPSSLGVSQVLTNQQLQQQALQSQLQRQQGSSALANVQDNSSSTRGQGRGLSLDLFSQQPNLSDLRSITQGSGNSLLQNQQLLQESLLQQQQMNALNARIAELTLGRQAAMMNPMNLLMGNSFLRLPNFQQTAPSVPNFQQSAPSVASSGWCNSTSMLQQPTLVSPQSPASSVNLNGRPTPRAAPGLTANALEQSQLFQLQQSLGSQPFSRGTGGSILNVTPRTTN</sequence>
<dbReference type="PROSITE" id="PS50304">
    <property type="entry name" value="TUDOR"/>
    <property type="match status" value="1"/>
</dbReference>
<proteinExistence type="predicted"/>
<feature type="compositionally biased region" description="Polar residues" evidence="1">
    <location>
        <begin position="796"/>
        <end position="812"/>
    </location>
</feature>
<organism evidence="3 4">
    <name type="scientific">Lymnaea stagnalis</name>
    <name type="common">Great pond snail</name>
    <name type="synonym">Helix stagnalis</name>
    <dbReference type="NCBI Taxonomy" id="6523"/>
    <lineage>
        <taxon>Eukaryota</taxon>
        <taxon>Metazoa</taxon>
        <taxon>Spiralia</taxon>
        <taxon>Lophotrochozoa</taxon>
        <taxon>Mollusca</taxon>
        <taxon>Gastropoda</taxon>
        <taxon>Heterobranchia</taxon>
        <taxon>Euthyneura</taxon>
        <taxon>Panpulmonata</taxon>
        <taxon>Hygrophila</taxon>
        <taxon>Lymnaeoidea</taxon>
        <taxon>Lymnaeidae</taxon>
        <taxon>Lymnaea</taxon>
    </lineage>
</organism>
<evidence type="ECO:0000313" key="4">
    <source>
        <dbReference type="Proteomes" id="UP001497497"/>
    </source>
</evidence>
<dbReference type="PANTHER" id="PTHR22948:SF76">
    <property type="entry name" value="FI20010P1-RELATED"/>
    <property type="match status" value="1"/>
</dbReference>
<evidence type="ECO:0000313" key="3">
    <source>
        <dbReference type="EMBL" id="CAL1538695.1"/>
    </source>
</evidence>
<feature type="region of interest" description="Disordered" evidence="1">
    <location>
        <begin position="840"/>
        <end position="861"/>
    </location>
</feature>
<dbReference type="Gene3D" id="2.40.50.90">
    <property type="match status" value="1"/>
</dbReference>
<reference evidence="3 4" key="1">
    <citation type="submission" date="2024-04" db="EMBL/GenBank/DDBJ databases">
        <authorList>
            <consortium name="Genoscope - CEA"/>
            <person name="William W."/>
        </authorList>
    </citation>
    <scope>NUCLEOTIDE SEQUENCE [LARGE SCALE GENOMIC DNA]</scope>
</reference>
<dbReference type="Proteomes" id="UP001497497">
    <property type="component" value="Unassembled WGS sequence"/>
</dbReference>
<dbReference type="SUPFAM" id="SSF63748">
    <property type="entry name" value="Tudor/PWWP/MBT"/>
    <property type="match status" value="1"/>
</dbReference>
<name>A0AAV2I223_LYMST</name>
<feature type="region of interest" description="Disordered" evidence="1">
    <location>
        <begin position="796"/>
        <end position="821"/>
    </location>
</feature>
<dbReference type="AlphaFoldDB" id="A0AAV2I223"/>
<feature type="compositionally biased region" description="Polar residues" evidence="1">
    <location>
        <begin position="851"/>
        <end position="861"/>
    </location>
</feature>
<feature type="domain" description="Tudor" evidence="2">
    <location>
        <begin position="160"/>
        <end position="218"/>
    </location>
</feature>
<evidence type="ECO:0000256" key="1">
    <source>
        <dbReference type="SAM" id="MobiDB-lite"/>
    </source>
</evidence>
<protein>
    <recommendedName>
        <fullName evidence="2">Tudor domain-containing protein</fullName>
    </recommendedName>
</protein>
<dbReference type="InterPro" id="IPR035437">
    <property type="entry name" value="SNase_OB-fold_sf"/>
</dbReference>
<dbReference type="SMART" id="SM00333">
    <property type="entry name" value="TUDOR"/>
    <property type="match status" value="1"/>
</dbReference>
<keyword evidence="4" id="KW-1185">Reference proteome</keyword>
<feature type="compositionally biased region" description="Polar residues" evidence="1">
    <location>
        <begin position="672"/>
        <end position="681"/>
    </location>
</feature>
<dbReference type="Gene3D" id="2.30.30.140">
    <property type="match status" value="1"/>
</dbReference>